<dbReference type="PANTHER" id="PTHR47737:SF1">
    <property type="entry name" value="GLYCINE BETAINE_PROLINE BETAINE TRANSPORT SYSTEM PERMEASE PROTEIN PROW"/>
    <property type="match status" value="1"/>
</dbReference>
<dbReference type="InterPro" id="IPR035906">
    <property type="entry name" value="MetI-like_sf"/>
</dbReference>
<dbReference type="CDD" id="cd06261">
    <property type="entry name" value="TM_PBP2"/>
    <property type="match status" value="1"/>
</dbReference>
<feature type="region of interest" description="Disordered" evidence="8">
    <location>
        <begin position="296"/>
        <end position="330"/>
    </location>
</feature>
<evidence type="ECO:0000313" key="10">
    <source>
        <dbReference type="EMBL" id="MEW9308957.1"/>
    </source>
</evidence>
<dbReference type="Pfam" id="PF00528">
    <property type="entry name" value="BPD_transp_1"/>
    <property type="match status" value="1"/>
</dbReference>
<comment type="subcellular location">
    <subcellularLocation>
        <location evidence="1 7">Cell membrane</location>
        <topology evidence="1 7">Multi-pass membrane protein</topology>
    </subcellularLocation>
</comment>
<evidence type="ECO:0000256" key="4">
    <source>
        <dbReference type="ARBA" id="ARBA00022692"/>
    </source>
</evidence>
<dbReference type="RefSeq" id="WP_367625809.1">
    <property type="nucleotide sequence ID" value="NZ_JBFNQD010000011.1"/>
</dbReference>
<evidence type="ECO:0000256" key="6">
    <source>
        <dbReference type="ARBA" id="ARBA00023136"/>
    </source>
</evidence>
<evidence type="ECO:0000259" key="9">
    <source>
        <dbReference type="PROSITE" id="PS50928"/>
    </source>
</evidence>
<evidence type="ECO:0000313" key="11">
    <source>
        <dbReference type="Proteomes" id="UP001555786"/>
    </source>
</evidence>
<evidence type="ECO:0000256" key="5">
    <source>
        <dbReference type="ARBA" id="ARBA00022989"/>
    </source>
</evidence>
<evidence type="ECO:0000256" key="1">
    <source>
        <dbReference type="ARBA" id="ARBA00004651"/>
    </source>
</evidence>
<dbReference type="PROSITE" id="PS50928">
    <property type="entry name" value="ABC_TM1"/>
    <property type="match status" value="1"/>
</dbReference>
<evidence type="ECO:0000256" key="2">
    <source>
        <dbReference type="ARBA" id="ARBA00022448"/>
    </source>
</evidence>
<keyword evidence="3" id="KW-1003">Cell membrane</keyword>
<gene>
    <name evidence="10" type="ORF">ABXS05_25640</name>
</gene>
<accession>A0ABV3PTH5</accession>
<feature type="transmembrane region" description="Helical" evidence="7">
    <location>
        <begin position="140"/>
        <end position="167"/>
    </location>
</feature>
<feature type="domain" description="ABC transmembrane type-1" evidence="9">
    <location>
        <begin position="93"/>
        <end position="272"/>
    </location>
</feature>
<comment type="caution">
    <text evidence="10">The sequence shown here is derived from an EMBL/GenBank/DDBJ whole genome shotgun (WGS) entry which is preliminary data.</text>
</comment>
<feature type="transmembrane region" description="Helical" evidence="7">
    <location>
        <begin position="249"/>
        <end position="268"/>
    </location>
</feature>
<dbReference type="InterPro" id="IPR000515">
    <property type="entry name" value="MetI-like"/>
</dbReference>
<protein>
    <submittedName>
        <fullName evidence="10">Proline/glycine betaine ABC transporter permease</fullName>
    </submittedName>
</protein>
<dbReference type="Gene3D" id="1.10.3720.10">
    <property type="entry name" value="MetI-like"/>
    <property type="match status" value="1"/>
</dbReference>
<dbReference type="EMBL" id="JBFNQD010000011">
    <property type="protein sequence ID" value="MEW9308957.1"/>
    <property type="molecule type" value="Genomic_DNA"/>
</dbReference>
<sequence>MFDVQNLYVIPLDQWIQDGVRWLALHFRPLFQTIKWPVETLLNAINGLLHLIPFPILSVLFALVAWRVASRGVGIFTLVSFVFIAFIGLWSDAMTTLSLIATAIVICVIIGIPFGVLCARSDRTWAVVRPILDVMQTTPSFVYLVPVVMLFGVGTIAGGVAVIVAAVPPLIRFTNLGIRMVDAEMVEAGRAFGATDRQLLWEVQLPLAMPTILGGLNQTVLTAMVMSVIVAMIGAEGLGLVVLQGLGRLDVGMAAVGGIAIVLLAMVLDRMTQGLARQDRATEGGSLRATLSRLLRPITPSRARPHPAHRPDKPVLSQKRPAASPEEETV</sequence>
<keyword evidence="6 7" id="KW-0472">Membrane</keyword>
<dbReference type="Proteomes" id="UP001555786">
    <property type="component" value="Unassembled WGS sequence"/>
</dbReference>
<evidence type="ECO:0000256" key="8">
    <source>
        <dbReference type="SAM" id="MobiDB-lite"/>
    </source>
</evidence>
<comment type="similarity">
    <text evidence="7">Belongs to the binding-protein-dependent transport system permease family.</text>
</comment>
<keyword evidence="5 7" id="KW-1133">Transmembrane helix</keyword>
<proteinExistence type="inferred from homology"/>
<dbReference type="PANTHER" id="PTHR47737">
    <property type="entry name" value="GLYCINE BETAINE/PROLINE BETAINE TRANSPORT SYSTEM PERMEASE PROTEIN PROW"/>
    <property type="match status" value="1"/>
</dbReference>
<reference evidence="10 11" key="1">
    <citation type="submission" date="2024-07" db="EMBL/GenBank/DDBJ databases">
        <title>Description of Labrys sedimenti sp. nov., isolated from a diclofenac-degrading enrichment culture.</title>
        <authorList>
            <person name="Tancsics A."/>
            <person name="Csepanyi A."/>
        </authorList>
    </citation>
    <scope>NUCLEOTIDE SEQUENCE [LARGE SCALE GENOMIC DNA]</scope>
    <source>
        <strain evidence="10 11">LMG 23578</strain>
    </source>
</reference>
<keyword evidence="11" id="KW-1185">Reference proteome</keyword>
<organism evidence="10 11">
    <name type="scientific">Labrys neptuniae</name>
    <dbReference type="NCBI Taxonomy" id="376174"/>
    <lineage>
        <taxon>Bacteria</taxon>
        <taxon>Pseudomonadati</taxon>
        <taxon>Pseudomonadota</taxon>
        <taxon>Alphaproteobacteria</taxon>
        <taxon>Hyphomicrobiales</taxon>
        <taxon>Xanthobacteraceae</taxon>
        <taxon>Labrys</taxon>
    </lineage>
</organism>
<evidence type="ECO:0000256" key="3">
    <source>
        <dbReference type="ARBA" id="ARBA00022475"/>
    </source>
</evidence>
<feature type="transmembrane region" description="Helical" evidence="7">
    <location>
        <begin position="97"/>
        <end position="119"/>
    </location>
</feature>
<name>A0ABV3PTH5_9HYPH</name>
<feature type="transmembrane region" description="Helical" evidence="7">
    <location>
        <begin position="220"/>
        <end position="242"/>
    </location>
</feature>
<feature type="transmembrane region" description="Helical" evidence="7">
    <location>
        <begin position="47"/>
        <end position="66"/>
    </location>
</feature>
<keyword evidence="4 7" id="KW-0812">Transmembrane</keyword>
<evidence type="ECO:0000256" key="7">
    <source>
        <dbReference type="RuleBase" id="RU363032"/>
    </source>
</evidence>
<keyword evidence="2 7" id="KW-0813">Transport</keyword>
<dbReference type="SUPFAM" id="SSF161098">
    <property type="entry name" value="MetI-like"/>
    <property type="match status" value="1"/>
</dbReference>
<feature type="transmembrane region" description="Helical" evidence="7">
    <location>
        <begin position="73"/>
        <end position="91"/>
    </location>
</feature>